<dbReference type="InterPro" id="IPR046351">
    <property type="entry name" value="UTP4"/>
</dbReference>
<dbReference type="GO" id="GO:0000462">
    <property type="term" value="P:maturation of SSU-rRNA from tricistronic rRNA transcript (SSU-rRNA, 5.8S rRNA, LSU-rRNA)"/>
    <property type="evidence" value="ECO:0007669"/>
    <property type="project" value="InterPro"/>
</dbReference>
<dbReference type="GO" id="GO:0030686">
    <property type="term" value="C:90S preribosome"/>
    <property type="evidence" value="ECO:0007669"/>
    <property type="project" value="InterPro"/>
</dbReference>
<dbReference type="Gene3D" id="2.130.10.10">
    <property type="entry name" value="YVTN repeat-like/Quinoprotein amine dehydrogenase"/>
    <property type="match status" value="1"/>
</dbReference>
<dbReference type="AlphaFoldDB" id="A0A9W8E355"/>
<evidence type="ECO:0000313" key="1">
    <source>
        <dbReference type="EMBL" id="KAJ1963558.1"/>
    </source>
</evidence>
<comment type="caution">
    <text evidence="1">The sequence shown here is derived from an EMBL/GenBank/DDBJ whole genome shotgun (WGS) entry which is preliminary data.</text>
</comment>
<gene>
    <name evidence="1" type="primary">UTP4_1</name>
    <name evidence="1" type="ORF">IWQ62_003174</name>
</gene>
<dbReference type="InterPro" id="IPR036322">
    <property type="entry name" value="WD40_repeat_dom_sf"/>
</dbReference>
<dbReference type="PANTHER" id="PTHR44163:SF1">
    <property type="entry name" value="U3 SMALL NUCLEOLAR RNA-ASSOCIATED PROTEIN 4 HOMOLOG"/>
    <property type="match status" value="1"/>
</dbReference>
<sequence>MRLLRLVQRGGPTTLGAQRVMAFPPEDIIPTWLPYHGARWVRFTAGGQQAVVVTFDATIHVIDLSQWQEQEFSVMGTFDGGKPAGGQEVEVDFSDETPQTTSLLRMELSPDGHYLATHNDLGETQVFNLQSMTRVAQLPRFPAPCSVMFFHPTCPLLVVVLASYHVYVYDYEKQRFTEWSNEVSKTPLSMIAKIQNPFIGGAFIKNPSSRFYLWTLNQLVLFDMDKGSSSNPRAGKKTGVQGYVHDKDLQLSADYLKEHPDFAKSTLPQSVCPVRTLRGIVSVRPLPSGGLYSVEFPETVLLKQLPPAYYRKKFT</sequence>
<accession>A0A9W8E355</accession>
<evidence type="ECO:0000313" key="2">
    <source>
        <dbReference type="Proteomes" id="UP001150925"/>
    </source>
</evidence>
<protein>
    <submittedName>
        <fullName evidence="1">U3 small nucleolar RNA-associated protein</fullName>
    </submittedName>
</protein>
<dbReference type="GO" id="GO:0003723">
    <property type="term" value="F:RNA binding"/>
    <property type="evidence" value="ECO:0007669"/>
    <property type="project" value="TreeGrafter"/>
</dbReference>
<organism evidence="1 2">
    <name type="scientific">Dispira parvispora</name>
    <dbReference type="NCBI Taxonomy" id="1520584"/>
    <lineage>
        <taxon>Eukaryota</taxon>
        <taxon>Fungi</taxon>
        <taxon>Fungi incertae sedis</taxon>
        <taxon>Zoopagomycota</taxon>
        <taxon>Kickxellomycotina</taxon>
        <taxon>Dimargaritomycetes</taxon>
        <taxon>Dimargaritales</taxon>
        <taxon>Dimargaritaceae</taxon>
        <taxon>Dispira</taxon>
    </lineage>
</organism>
<dbReference type="PANTHER" id="PTHR44163">
    <property type="entry name" value="U3 SMALL NUCLEOLAR RNA-ASSOCIATED PROTEIN 4 HOMOLOG"/>
    <property type="match status" value="1"/>
</dbReference>
<reference evidence="1" key="1">
    <citation type="submission" date="2022-07" db="EMBL/GenBank/DDBJ databases">
        <title>Phylogenomic reconstructions and comparative analyses of Kickxellomycotina fungi.</title>
        <authorList>
            <person name="Reynolds N.K."/>
            <person name="Stajich J.E."/>
            <person name="Barry K."/>
            <person name="Grigoriev I.V."/>
            <person name="Crous P."/>
            <person name="Smith M.E."/>
        </authorList>
    </citation>
    <scope>NUCLEOTIDE SEQUENCE</scope>
    <source>
        <strain evidence="1">RSA 1196</strain>
    </source>
</reference>
<dbReference type="Proteomes" id="UP001150925">
    <property type="component" value="Unassembled WGS sequence"/>
</dbReference>
<keyword evidence="2" id="KW-1185">Reference proteome</keyword>
<dbReference type="GO" id="GO:0034455">
    <property type="term" value="C:t-UTP complex"/>
    <property type="evidence" value="ECO:0007669"/>
    <property type="project" value="TreeGrafter"/>
</dbReference>
<name>A0A9W8E355_9FUNG</name>
<dbReference type="InterPro" id="IPR015943">
    <property type="entry name" value="WD40/YVTN_repeat-like_dom_sf"/>
</dbReference>
<dbReference type="GO" id="GO:0032040">
    <property type="term" value="C:small-subunit processome"/>
    <property type="evidence" value="ECO:0007669"/>
    <property type="project" value="TreeGrafter"/>
</dbReference>
<dbReference type="EMBL" id="JANBPY010000808">
    <property type="protein sequence ID" value="KAJ1963558.1"/>
    <property type="molecule type" value="Genomic_DNA"/>
</dbReference>
<dbReference type="OrthoDB" id="8883818at2759"/>
<dbReference type="SUPFAM" id="SSF50978">
    <property type="entry name" value="WD40 repeat-like"/>
    <property type="match status" value="1"/>
</dbReference>
<proteinExistence type="predicted"/>